<sequence length="54" mass="6134">MDPETSGFIIAYDISENQVLICNFDPKRHPLDSWDEALCRKTVDAAIGKNIRLL</sequence>
<evidence type="ECO:0000313" key="2">
    <source>
        <dbReference type="Proteomes" id="UP001201262"/>
    </source>
</evidence>
<reference evidence="1" key="1">
    <citation type="submission" date="2021-12" db="EMBL/GenBank/DDBJ databases">
        <title>Convergent genome expansion in fungi linked to evolution of root-endophyte symbiosis.</title>
        <authorList>
            <consortium name="DOE Joint Genome Institute"/>
            <person name="Ke Y.-H."/>
            <person name="Bonito G."/>
            <person name="Liao H.-L."/>
            <person name="Looney B."/>
            <person name="Rojas-Flechas A."/>
            <person name="Nash J."/>
            <person name="Hameed K."/>
            <person name="Schadt C."/>
            <person name="Martin F."/>
            <person name="Crous P.W."/>
            <person name="Miettinen O."/>
            <person name="Magnuson J.K."/>
            <person name="Labbe J."/>
            <person name="Jacobson D."/>
            <person name="Doktycz M.J."/>
            <person name="Veneault-Fourrey C."/>
            <person name="Kuo A."/>
            <person name="Mondo S."/>
            <person name="Calhoun S."/>
            <person name="Riley R."/>
            <person name="Ohm R."/>
            <person name="LaButti K."/>
            <person name="Andreopoulos B."/>
            <person name="Pangilinan J."/>
            <person name="Nolan M."/>
            <person name="Tritt A."/>
            <person name="Clum A."/>
            <person name="Lipzen A."/>
            <person name="Daum C."/>
            <person name="Barry K."/>
            <person name="Grigoriev I.V."/>
            <person name="Vilgalys R."/>
        </authorList>
    </citation>
    <scope>NUCLEOTIDE SEQUENCE</scope>
    <source>
        <strain evidence="1">PMI_201</strain>
    </source>
</reference>
<accession>A0AAD4Q449</accession>
<dbReference type="RefSeq" id="XP_046078410.1">
    <property type="nucleotide sequence ID" value="XM_046219684.1"/>
</dbReference>
<comment type="caution">
    <text evidence="1">The sequence shown here is derived from an EMBL/GenBank/DDBJ whole genome shotgun (WGS) entry which is preliminary data.</text>
</comment>
<dbReference type="AlphaFoldDB" id="A0AAD4Q449"/>
<dbReference type="Proteomes" id="UP001201262">
    <property type="component" value="Unassembled WGS sequence"/>
</dbReference>
<keyword evidence="2" id="KW-1185">Reference proteome</keyword>
<gene>
    <name evidence="1" type="ORF">BGW36DRAFT_422326</name>
</gene>
<organism evidence="1 2">
    <name type="scientific">Talaromyces proteolyticus</name>
    <dbReference type="NCBI Taxonomy" id="1131652"/>
    <lineage>
        <taxon>Eukaryota</taxon>
        <taxon>Fungi</taxon>
        <taxon>Dikarya</taxon>
        <taxon>Ascomycota</taxon>
        <taxon>Pezizomycotina</taxon>
        <taxon>Eurotiomycetes</taxon>
        <taxon>Eurotiomycetidae</taxon>
        <taxon>Eurotiales</taxon>
        <taxon>Trichocomaceae</taxon>
        <taxon>Talaromyces</taxon>
        <taxon>Talaromyces sect. Bacilispori</taxon>
    </lineage>
</organism>
<dbReference type="EMBL" id="JAJTJA010000001">
    <property type="protein sequence ID" value="KAH8705789.1"/>
    <property type="molecule type" value="Genomic_DNA"/>
</dbReference>
<proteinExistence type="predicted"/>
<name>A0AAD4Q449_9EURO</name>
<protein>
    <submittedName>
        <fullName evidence="1">Uncharacterized protein</fullName>
    </submittedName>
</protein>
<evidence type="ECO:0000313" key="1">
    <source>
        <dbReference type="EMBL" id="KAH8705789.1"/>
    </source>
</evidence>
<dbReference type="GeneID" id="70249971"/>
<dbReference type="Gene3D" id="3.30.9.10">
    <property type="entry name" value="D-Amino Acid Oxidase, subunit A, domain 2"/>
    <property type="match status" value="1"/>
</dbReference>